<protein>
    <submittedName>
        <fullName evidence="3">Uncharacterized protein</fullName>
    </submittedName>
</protein>
<feature type="region of interest" description="Disordered" evidence="1">
    <location>
        <begin position="57"/>
        <end position="76"/>
    </location>
</feature>
<name>L9KY60_TUPCH</name>
<dbReference type="InParanoid" id="L9KY60"/>
<proteinExistence type="predicted"/>
<dbReference type="EMBL" id="KB320663">
    <property type="protein sequence ID" value="ELW66072.1"/>
    <property type="molecule type" value="Genomic_DNA"/>
</dbReference>
<evidence type="ECO:0000313" key="3">
    <source>
        <dbReference type="EMBL" id="ELW66072.1"/>
    </source>
</evidence>
<dbReference type="Proteomes" id="UP000011518">
    <property type="component" value="Unassembled WGS sequence"/>
</dbReference>
<evidence type="ECO:0000256" key="1">
    <source>
        <dbReference type="SAM" id="MobiDB-lite"/>
    </source>
</evidence>
<dbReference type="AlphaFoldDB" id="L9KY60"/>
<feature type="compositionally biased region" description="Basic and acidic residues" evidence="1">
    <location>
        <begin position="66"/>
        <end position="76"/>
    </location>
</feature>
<evidence type="ECO:0000313" key="4">
    <source>
        <dbReference type="Proteomes" id="UP000011518"/>
    </source>
</evidence>
<keyword evidence="2" id="KW-0732">Signal</keyword>
<feature type="signal peptide" evidence="2">
    <location>
        <begin position="1"/>
        <end position="26"/>
    </location>
</feature>
<gene>
    <name evidence="3" type="ORF">TREES_T100014900</name>
</gene>
<reference evidence="4" key="2">
    <citation type="journal article" date="2013" name="Nat. Commun.">
        <title>Genome of the Chinese tree shrew.</title>
        <authorList>
            <person name="Fan Y."/>
            <person name="Huang Z.Y."/>
            <person name="Cao C.C."/>
            <person name="Chen C.S."/>
            <person name="Chen Y.X."/>
            <person name="Fan D.D."/>
            <person name="He J."/>
            <person name="Hou H.L."/>
            <person name="Hu L."/>
            <person name="Hu X.T."/>
            <person name="Jiang X.T."/>
            <person name="Lai R."/>
            <person name="Lang Y.S."/>
            <person name="Liang B."/>
            <person name="Liao S.G."/>
            <person name="Mu D."/>
            <person name="Ma Y.Y."/>
            <person name="Niu Y.Y."/>
            <person name="Sun X.Q."/>
            <person name="Xia J.Q."/>
            <person name="Xiao J."/>
            <person name="Xiong Z.Q."/>
            <person name="Xu L."/>
            <person name="Yang L."/>
            <person name="Zhang Y."/>
            <person name="Zhao W."/>
            <person name="Zhao X.D."/>
            <person name="Zheng Y.T."/>
            <person name="Zhou J.M."/>
            <person name="Zhu Y.B."/>
            <person name="Zhang G.J."/>
            <person name="Wang J."/>
            <person name="Yao Y.G."/>
        </authorList>
    </citation>
    <scope>NUCLEOTIDE SEQUENCE [LARGE SCALE GENOMIC DNA]</scope>
</reference>
<reference evidence="4" key="1">
    <citation type="submission" date="2012-07" db="EMBL/GenBank/DDBJ databases">
        <title>Genome of the Chinese tree shrew, a rising model animal genetically related to primates.</title>
        <authorList>
            <person name="Zhang G."/>
            <person name="Fan Y."/>
            <person name="Yao Y."/>
            <person name="Huang Z."/>
        </authorList>
    </citation>
    <scope>NUCLEOTIDE SEQUENCE [LARGE SCALE GENOMIC DNA]</scope>
</reference>
<accession>L9KY60</accession>
<evidence type="ECO:0000256" key="2">
    <source>
        <dbReference type="SAM" id="SignalP"/>
    </source>
</evidence>
<keyword evidence="4" id="KW-1185">Reference proteome</keyword>
<sequence>MEGARAPSILAAWMAVLESTSVTVSSGTDDWHVIFDKCLCRQALHRYGYLQTLETHKHKQAAPHAGKQEGRPGRLD</sequence>
<organism evidence="3 4">
    <name type="scientific">Tupaia chinensis</name>
    <name type="common">Chinese tree shrew</name>
    <name type="synonym">Tupaia belangeri chinensis</name>
    <dbReference type="NCBI Taxonomy" id="246437"/>
    <lineage>
        <taxon>Eukaryota</taxon>
        <taxon>Metazoa</taxon>
        <taxon>Chordata</taxon>
        <taxon>Craniata</taxon>
        <taxon>Vertebrata</taxon>
        <taxon>Euteleostomi</taxon>
        <taxon>Mammalia</taxon>
        <taxon>Eutheria</taxon>
        <taxon>Euarchontoglires</taxon>
        <taxon>Scandentia</taxon>
        <taxon>Tupaiidae</taxon>
        <taxon>Tupaia</taxon>
    </lineage>
</organism>
<feature type="chain" id="PRO_5004000314" evidence="2">
    <location>
        <begin position="27"/>
        <end position="76"/>
    </location>
</feature>